<protein>
    <submittedName>
        <fullName evidence="4">Propionyl-CoA synthetase</fullName>
        <ecNumber evidence="4">6.2.1.17</ecNumber>
    </submittedName>
</protein>
<feature type="domain" description="AMP-dependent synthetase/ligase" evidence="2">
    <location>
        <begin position="66"/>
        <end position="315"/>
    </location>
</feature>
<evidence type="ECO:0000259" key="3">
    <source>
        <dbReference type="Pfam" id="PF16177"/>
    </source>
</evidence>
<evidence type="ECO:0000313" key="5">
    <source>
        <dbReference type="Proteomes" id="UP000243376"/>
    </source>
</evidence>
<accession>A0A2J6WUX4</accession>
<dbReference type="SUPFAM" id="SSF56801">
    <property type="entry name" value="Acetyl-CoA synthetase-like"/>
    <property type="match status" value="1"/>
</dbReference>
<dbReference type="InterPro" id="IPR000873">
    <property type="entry name" value="AMP-dep_synth/lig_dom"/>
</dbReference>
<dbReference type="PROSITE" id="PS00455">
    <property type="entry name" value="AMP_BINDING"/>
    <property type="match status" value="1"/>
</dbReference>
<dbReference type="EMBL" id="PNIQ01000990">
    <property type="protein sequence ID" value="PMP74634.1"/>
    <property type="molecule type" value="Genomic_DNA"/>
</dbReference>
<dbReference type="PANTHER" id="PTHR43347:SF3">
    <property type="entry name" value="ACYL-COA SYNTHETASE SHORT-CHAIN FAMILY MEMBER 3, MITOCHONDRIAL"/>
    <property type="match status" value="1"/>
</dbReference>
<dbReference type="PANTHER" id="PTHR43347">
    <property type="entry name" value="ACYL-COA SYNTHETASE"/>
    <property type="match status" value="1"/>
</dbReference>
<dbReference type="EC" id="6.2.1.17" evidence="4"/>
<dbReference type="PRINTS" id="PR00154">
    <property type="entry name" value="AMPBINDING"/>
</dbReference>
<keyword evidence="4" id="KW-0436">Ligase</keyword>
<dbReference type="InterPro" id="IPR020845">
    <property type="entry name" value="AMP-binding_CS"/>
</dbReference>
<evidence type="ECO:0000313" key="4">
    <source>
        <dbReference type="EMBL" id="PMP74634.1"/>
    </source>
</evidence>
<dbReference type="InterPro" id="IPR032387">
    <property type="entry name" value="ACAS_N"/>
</dbReference>
<dbReference type="Pfam" id="PF00501">
    <property type="entry name" value="AMP-binding"/>
    <property type="match status" value="1"/>
</dbReference>
<dbReference type="InterPro" id="IPR042099">
    <property type="entry name" value="ANL_N_sf"/>
</dbReference>
<organism evidence="4 5">
    <name type="scientific">Chloroflexus aggregans</name>
    <dbReference type="NCBI Taxonomy" id="152260"/>
    <lineage>
        <taxon>Bacteria</taxon>
        <taxon>Bacillati</taxon>
        <taxon>Chloroflexota</taxon>
        <taxon>Chloroflexia</taxon>
        <taxon>Chloroflexales</taxon>
        <taxon>Chloroflexineae</taxon>
        <taxon>Chloroflexaceae</taxon>
        <taxon>Chloroflexus</taxon>
    </lineage>
</organism>
<feature type="non-terminal residue" evidence="4">
    <location>
        <position position="317"/>
    </location>
</feature>
<evidence type="ECO:0000256" key="1">
    <source>
        <dbReference type="ARBA" id="ARBA00006432"/>
    </source>
</evidence>
<comment type="similarity">
    <text evidence="1">Belongs to the ATP-dependent AMP-binding enzyme family.</text>
</comment>
<dbReference type="InterPro" id="IPR020459">
    <property type="entry name" value="AMP-binding"/>
</dbReference>
<gene>
    <name evidence="4" type="primary">prpE</name>
    <name evidence="4" type="synonym">yahU</name>
    <name evidence="4" type="ORF">C0184_14810</name>
</gene>
<sequence>MGYEAVYRRSIEDPEGYWAEFAAELHWFKPWDRVLDNSNPPFTRWFVGGETNLCYNAVDRHALGGRRGQAALIWESAETGQSRTLTYFELYREVNRLAGLFHNLGVRKGDRVIIYMPMVPEAIFAMLACVRIGAIHSVVFGGFSVTSLASRIDDAEPVLIVTADAGMRKGQPVPLKEIVDKALEEANTDSVRDVLVLNRGIVPVELKKGRDLDWYEQLAKRGERYIEPARMLSTDPSYILYTSGTTGKPKGVVRDTGGYMVALYASMSTIYNCGDGDVFWSTSDIGWVVGHSYIVYAPLLKGVPTVVYEGRPDRPDP</sequence>
<comment type="caution">
    <text evidence="4">The sequence shown here is derived from an EMBL/GenBank/DDBJ whole genome shotgun (WGS) entry which is preliminary data.</text>
</comment>
<dbReference type="Proteomes" id="UP000243376">
    <property type="component" value="Unassembled WGS sequence"/>
</dbReference>
<proteinExistence type="inferred from homology"/>
<feature type="domain" description="Acetyl-coenzyme A synthetase N-terminal" evidence="3">
    <location>
        <begin position="3"/>
        <end position="57"/>
    </location>
</feature>
<evidence type="ECO:0000259" key="2">
    <source>
        <dbReference type="Pfam" id="PF00501"/>
    </source>
</evidence>
<dbReference type="AlphaFoldDB" id="A0A2J6WUX4"/>
<reference evidence="4 5" key="1">
    <citation type="submission" date="2018-01" db="EMBL/GenBank/DDBJ databases">
        <title>Metagenomic assembled genomes from two thermal pools in the Uzon Caldera, Kamchatka, Russia.</title>
        <authorList>
            <person name="Wilkins L."/>
            <person name="Ettinger C."/>
        </authorList>
    </citation>
    <scope>NUCLEOTIDE SEQUENCE [LARGE SCALE GENOMIC DNA]</scope>
    <source>
        <strain evidence="4">ZAV-02</strain>
    </source>
</reference>
<dbReference type="GO" id="GO:0050218">
    <property type="term" value="F:propionate-CoA ligase activity"/>
    <property type="evidence" value="ECO:0007669"/>
    <property type="project" value="UniProtKB-EC"/>
</dbReference>
<name>A0A2J6WUX4_9CHLR</name>
<dbReference type="Gene3D" id="3.40.50.12780">
    <property type="entry name" value="N-terminal domain of ligase-like"/>
    <property type="match status" value="1"/>
</dbReference>
<dbReference type="Pfam" id="PF16177">
    <property type="entry name" value="ACAS_N"/>
    <property type="match status" value="1"/>
</dbReference>